<name>A0AAJ0G4U9_9PEZI</name>
<evidence type="ECO:0000313" key="1">
    <source>
        <dbReference type="EMBL" id="KAK3046837.1"/>
    </source>
</evidence>
<keyword evidence="2" id="KW-1185">Reference proteome</keyword>
<proteinExistence type="predicted"/>
<accession>A0AAJ0G4U9</accession>
<dbReference type="EMBL" id="JAWDJX010000078">
    <property type="protein sequence ID" value="KAK3046837.1"/>
    <property type="molecule type" value="Genomic_DNA"/>
</dbReference>
<reference evidence="1" key="1">
    <citation type="submission" date="2023-04" db="EMBL/GenBank/DDBJ databases">
        <title>Black Yeasts Isolated from many extreme environments.</title>
        <authorList>
            <person name="Coleine C."/>
            <person name="Stajich J.E."/>
            <person name="Selbmann L."/>
        </authorList>
    </citation>
    <scope>NUCLEOTIDE SEQUENCE</scope>
    <source>
        <strain evidence="1">CCFEE 5312</strain>
    </source>
</reference>
<gene>
    <name evidence="1" type="ORF">LTR09_011722</name>
</gene>
<comment type="caution">
    <text evidence="1">The sequence shown here is derived from an EMBL/GenBank/DDBJ whole genome shotgun (WGS) entry which is preliminary data.</text>
</comment>
<evidence type="ECO:0000313" key="2">
    <source>
        <dbReference type="Proteomes" id="UP001271007"/>
    </source>
</evidence>
<protein>
    <submittedName>
        <fullName evidence="1">Uncharacterized protein</fullName>
    </submittedName>
</protein>
<dbReference type="Proteomes" id="UP001271007">
    <property type="component" value="Unassembled WGS sequence"/>
</dbReference>
<dbReference type="AlphaFoldDB" id="A0AAJ0G4U9"/>
<sequence>MRSAQASLKQLSVRNVYLLLDAQTGEVLRSTDPPGSTTTFFLRQWNVQDLMGRQVVFKAVNNANSIAGLSWFGFYGLAQVANEYMTLTVSSAGNEYYGSDADWDAHLRYYGATLVYNM</sequence>
<organism evidence="1 2">
    <name type="scientific">Extremus antarcticus</name>
    <dbReference type="NCBI Taxonomy" id="702011"/>
    <lineage>
        <taxon>Eukaryota</taxon>
        <taxon>Fungi</taxon>
        <taxon>Dikarya</taxon>
        <taxon>Ascomycota</taxon>
        <taxon>Pezizomycotina</taxon>
        <taxon>Dothideomycetes</taxon>
        <taxon>Dothideomycetidae</taxon>
        <taxon>Mycosphaerellales</taxon>
        <taxon>Extremaceae</taxon>
        <taxon>Extremus</taxon>
    </lineage>
</organism>